<dbReference type="InterPro" id="IPR027417">
    <property type="entry name" value="P-loop_NTPase"/>
</dbReference>
<dbReference type="GO" id="GO:0005576">
    <property type="term" value="C:extracellular region"/>
    <property type="evidence" value="ECO:0007669"/>
    <property type="project" value="UniProtKB-SubCell"/>
</dbReference>
<dbReference type="InterPro" id="IPR001611">
    <property type="entry name" value="Leu-rich_rpt"/>
</dbReference>
<dbReference type="InterPro" id="IPR003591">
    <property type="entry name" value="Leu-rich_rpt_typical-subtyp"/>
</dbReference>
<dbReference type="Gene3D" id="3.40.50.300">
    <property type="entry name" value="P-loop containing nucleotide triphosphate hydrolases"/>
    <property type="match status" value="1"/>
</dbReference>
<dbReference type="InterPro" id="IPR008271">
    <property type="entry name" value="Ser/Thr_kinase_AS"/>
</dbReference>
<dbReference type="GO" id="GO:0006887">
    <property type="term" value="P:exocytosis"/>
    <property type="evidence" value="ECO:0007669"/>
    <property type="project" value="UniProtKB-KW"/>
</dbReference>
<dbReference type="GO" id="GO:0090729">
    <property type="term" value="F:toxin activity"/>
    <property type="evidence" value="ECO:0007669"/>
    <property type="project" value="UniProtKB-KW"/>
</dbReference>
<evidence type="ECO:0000256" key="19">
    <source>
        <dbReference type="ARBA" id="ARBA00023043"/>
    </source>
</evidence>
<dbReference type="SUPFAM" id="SSF52058">
    <property type="entry name" value="L domain-like"/>
    <property type="match status" value="1"/>
</dbReference>
<keyword evidence="9" id="KW-1052">Target cell membrane</keyword>
<dbReference type="SMART" id="SM00364">
    <property type="entry name" value="LRR_BAC"/>
    <property type="match status" value="6"/>
</dbReference>
<keyword evidence="16" id="KW-0418">Kinase</keyword>
<feature type="region of interest" description="Disordered" evidence="25">
    <location>
        <begin position="342"/>
        <end position="361"/>
    </location>
</feature>
<evidence type="ECO:0000256" key="17">
    <source>
        <dbReference type="ARBA" id="ARBA00022840"/>
    </source>
</evidence>
<feature type="region of interest" description="Disordered" evidence="25">
    <location>
        <begin position="626"/>
        <end position="647"/>
    </location>
</feature>
<proteinExistence type="inferred from homology"/>
<dbReference type="Gene3D" id="3.30.70.1390">
    <property type="entry name" value="ROC domain from the Parkinson's disease-associated leucine-rich repeat kinase 2"/>
    <property type="match status" value="1"/>
</dbReference>
<feature type="compositionally biased region" description="Polar residues" evidence="25">
    <location>
        <begin position="735"/>
        <end position="744"/>
    </location>
</feature>
<dbReference type="PROSITE" id="PS51424">
    <property type="entry name" value="ROC"/>
    <property type="match status" value="1"/>
</dbReference>
<dbReference type="SUPFAM" id="SSF50998">
    <property type="entry name" value="Quinoprotein alcohol dehydrogenase-like"/>
    <property type="match status" value="1"/>
</dbReference>
<dbReference type="GO" id="GO:0005525">
    <property type="term" value="F:GTP binding"/>
    <property type="evidence" value="ECO:0007669"/>
    <property type="project" value="UniProtKB-KW"/>
</dbReference>
<keyword evidence="10" id="KW-0433">Leucine-rich repeat</keyword>
<evidence type="ECO:0000256" key="16">
    <source>
        <dbReference type="ARBA" id="ARBA00022777"/>
    </source>
</evidence>
<name>A0AAV6UZU6_9ARAC</name>
<evidence type="ECO:0000256" key="15">
    <source>
        <dbReference type="ARBA" id="ARBA00022741"/>
    </source>
</evidence>
<evidence type="ECO:0000259" key="26">
    <source>
        <dbReference type="PROSITE" id="PS50011"/>
    </source>
</evidence>
<keyword evidence="19 23" id="KW-0040">ANK repeat</keyword>
<dbReference type="PANTHER" id="PTHR24198">
    <property type="entry name" value="ANKYRIN REPEAT AND PROTEIN KINASE DOMAIN-CONTAINING PROTEIN"/>
    <property type="match status" value="1"/>
</dbReference>
<keyword evidence="17 24" id="KW-0067">ATP-binding</keyword>
<dbReference type="EC" id="2.7.11.1" evidence="5"/>
<dbReference type="InterPro" id="IPR036770">
    <property type="entry name" value="Ankyrin_rpt-contain_sf"/>
</dbReference>
<dbReference type="GO" id="GO:0005524">
    <property type="term" value="F:ATP binding"/>
    <property type="evidence" value="ECO:0007669"/>
    <property type="project" value="UniProtKB-UniRule"/>
</dbReference>
<evidence type="ECO:0000256" key="12">
    <source>
        <dbReference type="ARBA" id="ARBA00022679"/>
    </source>
</evidence>
<feature type="binding site" evidence="24">
    <location>
        <position position="1966"/>
    </location>
    <ligand>
        <name>ATP</name>
        <dbReference type="ChEBI" id="CHEBI:30616"/>
    </ligand>
</feature>
<evidence type="ECO:0000256" key="18">
    <source>
        <dbReference type="ARBA" id="ARBA00023028"/>
    </source>
</evidence>
<dbReference type="Gene3D" id="1.10.10.2200">
    <property type="match status" value="1"/>
</dbReference>
<protein>
    <recommendedName>
        <fullName evidence="5">non-specific serine/threonine protein kinase</fullName>
        <ecNumber evidence="5">2.7.11.1</ecNumber>
    </recommendedName>
</protein>
<gene>
    <name evidence="28" type="ORF">JTE90_023381</name>
</gene>
<dbReference type="GO" id="GO:0004674">
    <property type="term" value="F:protein serine/threonine kinase activity"/>
    <property type="evidence" value="ECO:0007669"/>
    <property type="project" value="UniProtKB-KW"/>
</dbReference>
<dbReference type="FunFam" id="1.10.510.10:FF:000749">
    <property type="entry name" value="Leucine-rich repeat kinase, isoform C"/>
    <property type="match status" value="1"/>
</dbReference>
<keyword evidence="14" id="KW-0677">Repeat</keyword>
<keyword evidence="12" id="KW-0808">Transferase</keyword>
<dbReference type="SUPFAM" id="SSF48403">
    <property type="entry name" value="Ankyrin repeat"/>
    <property type="match status" value="2"/>
</dbReference>
<dbReference type="Pfam" id="PF08477">
    <property type="entry name" value="Roc"/>
    <property type="match status" value="1"/>
</dbReference>
<evidence type="ECO:0000256" key="11">
    <source>
        <dbReference type="ARBA" id="ARBA00022656"/>
    </source>
</evidence>
<comment type="catalytic activity">
    <reaction evidence="22">
        <text>L-seryl-[protein] + ATP = O-phospho-L-seryl-[protein] + ADP + H(+)</text>
        <dbReference type="Rhea" id="RHEA:17989"/>
        <dbReference type="Rhea" id="RHEA-COMP:9863"/>
        <dbReference type="Rhea" id="RHEA-COMP:11604"/>
        <dbReference type="ChEBI" id="CHEBI:15378"/>
        <dbReference type="ChEBI" id="CHEBI:29999"/>
        <dbReference type="ChEBI" id="CHEBI:30616"/>
        <dbReference type="ChEBI" id="CHEBI:83421"/>
        <dbReference type="ChEBI" id="CHEBI:456216"/>
        <dbReference type="EC" id="2.7.11.1"/>
    </reaction>
</comment>
<evidence type="ECO:0000256" key="3">
    <source>
        <dbReference type="ARBA" id="ARBA00004613"/>
    </source>
</evidence>
<keyword evidence="13" id="KW-0528">Neurotoxin</keyword>
<dbReference type="Gene3D" id="1.10.510.10">
    <property type="entry name" value="Transferase(Phosphotransferase) domain 1"/>
    <property type="match status" value="1"/>
</dbReference>
<dbReference type="PRINTS" id="PR00019">
    <property type="entry name" value="LEURICHRPT"/>
</dbReference>
<dbReference type="PROSITE" id="PS50088">
    <property type="entry name" value="ANK_REPEAT"/>
    <property type="match status" value="3"/>
</dbReference>
<dbReference type="PRINTS" id="PR00449">
    <property type="entry name" value="RASTRNSFRMNG"/>
</dbReference>
<evidence type="ECO:0000259" key="27">
    <source>
        <dbReference type="PROSITE" id="PS51424"/>
    </source>
</evidence>
<dbReference type="FunFam" id="3.30.200.20:FF:000803">
    <property type="entry name" value="Probable serine/threonine-protein kinase roco4"/>
    <property type="match status" value="1"/>
</dbReference>
<keyword evidence="20" id="KW-1053">Target membrane</keyword>
<dbReference type="InterPro" id="IPR011009">
    <property type="entry name" value="Kinase-like_dom_sf"/>
</dbReference>
<dbReference type="PROSITE" id="PS51450">
    <property type="entry name" value="LRR"/>
    <property type="match status" value="2"/>
</dbReference>
<reference evidence="28 29" key="1">
    <citation type="journal article" date="2022" name="Nat. Ecol. Evol.">
        <title>A masculinizing supergene underlies an exaggerated male reproductive morph in a spider.</title>
        <authorList>
            <person name="Hendrickx F."/>
            <person name="De Corte Z."/>
            <person name="Sonet G."/>
            <person name="Van Belleghem S.M."/>
            <person name="Kostlbacher S."/>
            <person name="Vangestel C."/>
        </authorList>
    </citation>
    <scope>NUCLEOTIDE SEQUENCE [LARGE SCALE GENOMIC DNA]</scope>
    <source>
        <strain evidence="28">W744_W776</strain>
    </source>
</reference>
<evidence type="ECO:0000256" key="5">
    <source>
        <dbReference type="ARBA" id="ARBA00012513"/>
    </source>
</evidence>
<dbReference type="FunFam" id="3.40.50.300:FF:001518">
    <property type="entry name" value="Leucine-rich repeat kinase, isoform C"/>
    <property type="match status" value="1"/>
</dbReference>
<dbReference type="InterPro" id="IPR020859">
    <property type="entry name" value="ROC"/>
</dbReference>
<feature type="compositionally biased region" description="Polar residues" evidence="25">
    <location>
        <begin position="1818"/>
        <end position="1827"/>
    </location>
</feature>
<feature type="repeat" description="ANK" evidence="23">
    <location>
        <begin position="81"/>
        <end position="113"/>
    </location>
</feature>
<dbReference type="Proteomes" id="UP000827092">
    <property type="component" value="Unassembled WGS sequence"/>
</dbReference>
<dbReference type="GO" id="GO:0009966">
    <property type="term" value="P:regulation of signal transduction"/>
    <property type="evidence" value="ECO:0007669"/>
    <property type="project" value="UniProtKB-ARBA"/>
</dbReference>
<dbReference type="Pfam" id="PF13855">
    <property type="entry name" value="LRR_8"/>
    <property type="match status" value="1"/>
</dbReference>
<evidence type="ECO:0000313" key="29">
    <source>
        <dbReference type="Proteomes" id="UP000827092"/>
    </source>
</evidence>
<evidence type="ECO:0000256" key="1">
    <source>
        <dbReference type="ARBA" id="ARBA00001946"/>
    </source>
</evidence>
<dbReference type="Pfam" id="PF00069">
    <property type="entry name" value="Pkinase"/>
    <property type="match status" value="1"/>
</dbReference>
<evidence type="ECO:0000256" key="21">
    <source>
        <dbReference type="ARBA" id="ARBA00047899"/>
    </source>
</evidence>
<evidence type="ECO:0000256" key="9">
    <source>
        <dbReference type="ARBA" id="ARBA00022537"/>
    </source>
</evidence>
<dbReference type="InterPro" id="IPR002110">
    <property type="entry name" value="Ankyrin_rpt"/>
</dbReference>
<dbReference type="Pfam" id="PF00023">
    <property type="entry name" value="Ank"/>
    <property type="match status" value="1"/>
</dbReference>
<keyword evidence="6" id="KW-0268">Exocytosis</keyword>
<evidence type="ECO:0000256" key="6">
    <source>
        <dbReference type="ARBA" id="ARBA00022483"/>
    </source>
</evidence>
<dbReference type="Gene3D" id="1.25.40.20">
    <property type="entry name" value="Ankyrin repeat-containing domain"/>
    <property type="match status" value="4"/>
</dbReference>
<comment type="cofactor">
    <cofactor evidence="1">
        <name>Mg(2+)</name>
        <dbReference type="ChEBI" id="CHEBI:18420"/>
    </cofactor>
</comment>
<feature type="domain" description="Roc" evidence="27">
    <location>
        <begin position="1084"/>
        <end position="1301"/>
    </location>
</feature>
<dbReference type="InterPro" id="IPR017441">
    <property type="entry name" value="Protein_kinase_ATP_BS"/>
</dbReference>
<feature type="repeat" description="ANK" evidence="23">
    <location>
        <begin position="404"/>
        <end position="436"/>
    </location>
</feature>
<comment type="subcellular location">
    <subcellularLocation>
        <location evidence="3">Secreted</location>
    </subcellularLocation>
    <subcellularLocation>
        <location evidence="2">Target cell membrane</location>
    </subcellularLocation>
</comment>
<dbReference type="PANTHER" id="PTHR24198:SF169">
    <property type="entry name" value="NON-SPECIFIC SERINE_THREONINE PROTEIN KINASE"/>
    <property type="match status" value="1"/>
</dbReference>
<dbReference type="InterPro" id="IPR032171">
    <property type="entry name" value="COR-A"/>
</dbReference>
<feature type="domain" description="Protein kinase" evidence="26">
    <location>
        <begin position="1933"/>
        <end position="2234"/>
    </location>
</feature>
<evidence type="ECO:0000256" key="14">
    <source>
        <dbReference type="ARBA" id="ARBA00022737"/>
    </source>
</evidence>
<dbReference type="SMART" id="SM00369">
    <property type="entry name" value="LRR_TYP"/>
    <property type="match status" value="6"/>
</dbReference>
<feature type="region of interest" description="Disordered" evidence="25">
    <location>
        <begin position="1818"/>
        <end position="1870"/>
    </location>
</feature>
<dbReference type="PROSITE" id="PS50011">
    <property type="entry name" value="PROTEIN_KINASE_DOM"/>
    <property type="match status" value="1"/>
</dbReference>
<dbReference type="GO" id="GO:0044231">
    <property type="term" value="C:host cell presynaptic membrane"/>
    <property type="evidence" value="ECO:0007669"/>
    <property type="project" value="UniProtKB-KW"/>
</dbReference>
<dbReference type="SMART" id="SM00248">
    <property type="entry name" value="ANK"/>
    <property type="match status" value="10"/>
</dbReference>
<comment type="catalytic activity">
    <reaction evidence="21">
        <text>L-threonyl-[protein] + ATP = O-phospho-L-threonyl-[protein] + ADP + H(+)</text>
        <dbReference type="Rhea" id="RHEA:46608"/>
        <dbReference type="Rhea" id="RHEA-COMP:11060"/>
        <dbReference type="Rhea" id="RHEA-COMP:11605"/>
        <dbReference type="ChEBI" id="CHEBI:15378"/>
        <dbReference type="ChEBI" id="CHEBI:30013"/>
        <dbReference type="ChEBI" id="CHEBI:30616"/>
        <dbReference type="ChEBI" id="CHEBI:61977"/>
        <dbReference type="ChEBI" id="CHEBI:456216"/>
        <dbReference type="EC" id="2.7.11.1"/>
    </reaction>
</comment>
<feature type="compositionally biased region" description="Polar residues" evidence="25">
    <location>
        <begin position="912"/>
        <end position="921"/>
    </location>
</feature>
<keyword evidence="7" id="KW-0964">Secreted</keyword>
<evidence type="ECO:0000256" key="20">
    <source>
        <dbReference type="ARBA" id="ARBA00023298"/>
    </source>
</evidence>
<keyword evidence="29" id="KW-1185">Reference proteome</keyword>
<evidence type="ECO:0000256" key="8">
    <source>
        <dbReference type="ARBA" id="ARBA00022527"/>
    </source>
</evidence>
<dbReference type="PROSITE" id="PS00108">
    <property type="entry name" value="PROTEIN_KINASE_ST"/>
    <property type="match status" value="1"/>
</dbReference>
<dbReference type="Pfam" id="PF16095">
    <property type="entry name" value="COR-A"/>
    <property type="match status" value="1"/>
</dbReference>
<feature type="region of interest" description="Disordered" evidence="25">
    <location>
        <begin position="901"/>
        <end position="921"/>
    </location>
</feature>
<dbReference type="SMART" id="SM00220">
    <property type="entry name" value="S_TKc"/>
    <property type="match status" value="1"/>
</dbReference>
<evidence type="ECO:0000256" key="4">
    <source>
        <dbReference type="ARBA" id="ARBA00008171"/>
    </source>
</evidence>
<dbReference type="Gene3D" id="3.80.10.10">
    <property type="entry name" value="Ribonuclease Inhibitor"/>
    <property type="match status" value="3"/>
</dbReference>
<dbReference type="PROSITE" id="PS50297">
    <property type="entry name" value="ANK_REP_REGION"/>
    <property type="match status" value="3"/>
</dbReference>
<comment type="caution">
    <text evidence="28">The sequence shown here is derived from an EMBL/GenBank/DDBJ whole genome shotgun (WGS) entry which is preliminary data.</text>
</comment>
<dbReference type="SUPFAM" id="SSF56112">
    <property type="entry name" value="Protein kinase-like (PK-like)"/>
    <property type="match status" value="1"/>
</dbReference>
<organism evidence="28 29">
    <name type="scientific">Oedothorax gibbosus</name>
    <dbReference type="NCBI Taxonomy" id="931172"/>
    <lineage>
        <taxon>Eukaryota</taxon>
        <taxon>Metazoa</taxon>
        <taxon>Ecdysozoa</taxon>
        <taxon>Arthropoda</taxon>
        <taxon>Chelicerata</taxon>
        <taxon>Arachnida</taxon>
        <taxon>Araneae</taxon>
        <taxon>Araneomorphae</taxon>
        <taxon>Entelegynae</taxon>
        <taxon>Araneoidea</taxon>
        <taxon>Linyphiidae</taxon>
        <taxon>Erigoninae</taxon>
        <taxon>Oedothorax</taxon>
    </lineage>
</organism>
<dbReference type="InterPro" id="IPR032675">
    <property type="entry name" value="LRR_dom_sf"/>
</dbReference>
<sequence>MDQVENEEDFSGRLLHQAALWGNAELLEDLLHGEMLEFLNAKDSRGRTALHAAATNENDTCTRILLQAGADPNIACGPTEQFKTSLHIASENGHLSIAKLLLEHDADILAKDSCGLTAMDLAEKAEHPHLMELLKAAANDREQHREELHLALWEACSKGDVSKSKQLISKLGRETELIINSTPNGCSTLLFKACEEGQKEIVKLLLENGADGRIHPITKYSPLYIACYYGRKDIAEILIKKFPELVIVETVERWLPIHAAVINGHIGVLDLLLKFPYETTVLQKYMDRTQQWEYFFPFDINAKDVTEQTVLYVACLMGNQRIVDLLLKFKIPAKKVKKEDESLDEKKNDGLKSGSNISPTRKRLSTGIQSMISKLSLRNNSDKEEDRKETEICPIDLDLYCNNNTETALHIAVKKKYHSIVQLLLQNSANPNLSIKQSAEELNRANDNSGSSSSALVEACKNRDVNMVDCLVRYGARDDNCKALKVASSNKDEHIASKLLTLKAYQDPEYKINKKALEIVPSAHLGGLLGSVTFSSMFPTTAVMINWHGQKCLHYIKEEWLLNASMAHNVKLKLTARNQSSALMAITRLDISNNQLTELPLCIFQMASLRHFNAANNKIFKLPEADKNAPMTTSSSPKTKRDPRTTNMSGWCCPVLEEIHLHDNRLDSVPPCLFTLPSLTMLDLSNNKLQTLPFKMWSAPKLKELNLSLNMLHDLPCKPPPTRSISASRLAPSISEDQVNSNDSSPRHSTIESSSFDSSVDIPNLLSPTQESEKRLKVDGDLRQQELFHHNLWSNTVKVVESSNDNDTDKNQRCQLAALNLAHNAYEIVPPILACFTVNLQRLNMSYNRLTEMGPVSCYPAGLKHLDLSHNRIKTWISQRRIDPDINVDGTGCYSQFEPSIKMKSSGSSGGRTQSPSLHSWGSAKSLSSGLVCQHRRQVKLDNLRTLILADNELDRLLLVLEEDDFEEEDSKSESFETLDVTGKALQAEMKNRILFPNLSMLDVSNNKISDVPAVISEFGNLSVLNLSGNVGICHLPPEMGLLSKLWNLNTRMCSLSEPLRSMIDSKKYKTMDVIGYLKSILEDAKPYARMKLMIVGIEGIGKTSLLEQLRIEGTGTYRKKPPEHWAKRTGNKNINLKTAKGINISTVGVDVGDWMYEKKVRGHSNYGPVVFRTWDFGGQKEYYATHQYFLSKRSLYLVTWRIIDGERGVDGILQWLVNIQARAPNAPVIIIGTHYDLVKERFPPSYSEDLQQMIRDRFINVVDADKCGLPRVIDTIEISCKTRHNIKLLCNLIYDTVFELKCPGSKERLLEQKIPATYLALEDVVGLLAVDRHVQGKDPVLRAEAYRNLVMHEMMQRYNIAFRDLSELNQATTFLHENGILLHYEDATLKDLYFLDPQWLCDMLAHVVTIREINPFARNGIMKIEDLKHVFKSSQFAPSDAQTYILNLLNKFEVALTWDNRTIIIPCLLPSEEQLRAGFPGCDVRVPVRSRVWAMRKSYGNRHSVATTPLTLKLTTTERRPQRPVSDVPLTAENISAPKLNDPLEKDTTENPGVTCYVRHKTQIENVIRRLLLMSYFPSGFWSRLMTRMLADDIVVEIIRSYFLIPKDIDMDPLLAAVFNRRAEWICWQTGMELRYLDTTLFRMKEHLSHLNNAPFEYRQMKFFVQQEGSWSDIEIINSAILEIVLPNQTVVIQIPKVDADGMVIAYDSVELQPNTECVAKLLSVSVDHIDTLLEDWYPTLGTRFVHTSEGKFLVTRLVPCTQCIVAHVKEETGSSDKGHFSVTDHAWEPNMWHGGEPPWKDSFASRNMYAGSSKLSYSPNLAQKNRGSRSSTMSHDSDSGVGPDSNGSSRKPSTDSRPEAELASSIDNHMGIEPLPETVIYSFMVEECILTAYEQRQLQCPLHSNQSLLQIAPDTVFIDLGERHLIPPDNVRRGKMLGRGAFGFVFKANIKQRGCNTYTEVAMKMLQPVDPGFGAKQSDTAAYKAAWNKWQRDPLQYACKAYCTARQELNILLALRHQNIVPLVGVCTRPLALVLQLAPMGALDSILRNYRRSGAKLDVYVLQKLVFQIAKALEYLHQQHIIYRDLKSENVLIWELPPPFHPSTPIPTVEAKLADYGISRSTLPTGTKGFGGTEGFMAPEIMRYNGEEEYTEKVDCFSFGMFMYELITLHQPFEGQECVKDHILDGGRPSVTKRDMHYPTYLLDLMTLCWSQLPKDRPSASQIVSIAQAPELTHLIDVASLHDQMAVLSACVTALPPKNEEQSVQDNQWELWFSRLGKQMDILTCSKRSWQEYKTLTLETVTVTCLCVVGDDLWLGDSKARIHIYNIADHTMTTSFSVDPYAPTVSAIRSMCTLPGHNGVAMATSGGQLWLCCGNDNEVEEAVEEVQDASRYNIEELVNSGGSIFCITAIDLGDNRCELWCGQTQGKISIYSAVEGAVNNQEVVYHYDPIVDNLDVYQLVGGFCEKPIVWSYVYPGCVAYQWDTVNRTILHKLDCSKLVPCSESLMSISIEEHLSPGRCQVTAMASVGSNLYIGTTWGCIVVAEGTTMRPITVFRPFEEEVKAILPLIPRKQDKDGSNGQQNVESVPYIATVGKGYRNLIRRYASINAPTLLQDNMYLLLWRADNWAA</sequence>
<keyword evidence="18" id="KW-0638">Presynaptic neurotoxin</keyword>
<evidence type="ECO:0000256" key="13">
    <source>
        <dbReference type="ARBA" id="ARBA00022699"/>
    </source>
</evidence>
<evidence type="ECO:0000256" key="7">
    <source>
        <dbReference type="ARBA" id="ARBA00022525"/>
    </source>
</evidence>
<dbReference type="EMBL" id="JAFNEN010000201">
    <property type="protein sequence ID" value="KAG8189876.1"/>
    <property type="molecule type" value="Genomic_DNA"/>
</dbReference>
<dbReference type="PROSITE" id="PS00107">
    <property type="entry name" value="PROTEIN_KINASE_ATP"/>
    <property type="match status" value="1"/>
</dbReference>
<evidence type="ECO:0000256" key="23">
    <source>
        <dbReference type="PROSITE-ProRule" id="PRU00023"/>
    </source>
</evidence>
<feature type="repeat" description="ANK" evidence="23">
    <location>
        <begin position="45"/>
        <end position="77"/>
    </location>
</feature>
<evidence type="ECO:0000256" key="10">
    <source>
        <dbReference type="ARBA" id="ARBA00022614"/>
    </source>
</evidence>
<feature type="region of interest" description="Disordered" evidence="25">
    <location>
        <begin position="720"/>
        <end position="774"/>
    </location>
</feature>
<evidence type="ECO:0000256" key="22">
    <source>
        <dbReference type="ARBA" id="ARBA00048679"/>
    </source>
</evidence>
<comment type="similarity">
    <text evidence="4">Belongs to the protein kinase superfamily. TKL Ser/Thr protein kinase family. ROCO subfamily.</text>
</comment>
<dbReference type="Pfam" id="PF12796">
    <property type="entry name" value="Ank_2"/>
    <property type="match status" value="1"/>
</dbReference>
<keyword evidence="8" id="KW-0723">Serine/threonine-protein kinase</keyword>
<keyword evidence="11" id="KW-0800">Toxin</keyword>
<keyword evidence="15 24" id="KW-0547">Nucleotide-binding</keyword>
<evidence type="ECO:0000256" key="25">
    <source>
        <dbReference type="SAM" id="MobiDB-lite"/>
    </source>
</evidence>
<accession>A0AAV6UZU6</accession>
<dbReference type="InterPro" id="IPR011047">
    <property type="entry name" value="Quinoprotein_ADH-like_sf"/>
</dbReference>
<keyword evidence="9" id="KW-0472">Membrane</keyword>
<dbReference type="GO" id="GO:0044218">
    <property type="term" value="C:other organism cell membrane"/>
    <property type="evidence" value="ECO:0007669"/>
    <property type="project" value="UniProtKB-KW"/>
</dbReference>
<evidence type="ECO:0000256" key="2">
    <source>
        <dbReference type="ARBA" id="ARBA00004175"/>
    </source>
</evidence>
<evidence type="ECO:0000313" key="28">
    <source>
        <dbReference type="EMBL" id="KAG8189876.1"/>
    </source>
</evidence>
<dbReference type="SUPFAM" id="SSF52540">
    <property type="entry name" value="P-loop containing nucleoside triphosphate hydrolases"/>
    <property type="match status" value="1"/>
</dbReference>
<dbReference type="InterPro" id="IPR000719">
    <property type="entry name" value="Prot_kinase_dom"/>
</dbReference>
<dbReference type="Pfam" id="PF13637">
    <property type="entry name" value="Ank_4"/>
    <property type="match status" value="1"/>
</dbReference>
<dbReference type="GO" id="GO:0005737">
    <property type="term" value="C:cytoplasm"/>
    <property type="evidence" value="ECO:0007669"/>
    <property type="project" value="UniProtKB-ARBA"/>
</dbReference>
<evidence type="ECO:0000256" key="24">
    <source>
        <dbReference type="PROSITE-ProRule" id="PRU10141"/>
    </source>
</evidence>